<dbReference type="HAMAP" id="MF_01804">
    <property type="entry name" value="ScpB"/>
    <property type="match status" value="1"/>
</dbReference>
<dbReference type="Gene3D" id="1.10.10.10">
    <property type="entry name" value="Winged helix-like DNA-binding domain superfamily/Winged helix DNA-binding domain"/>
    <property type="match status" value="2"/>
</dbReference>
<dbReference type="Proteomes" id="UP001215533">
    <property type="component" value="Chromosome"/>
</dbReference>
<dbReference type="PIRSF" id="PIRSF019345">
    <property type="entry name" value="ScpB"/>
    <property type="match status" value="1"/>
</dbReference>
<gene>
    <name evidence="1 2" type="primary">scpB</name>
    <name evidence="2" type="ORF">PSR33_01345</name>
</gene>
<dbReference type="Pfam" id="PF04079">
    <property type="entry name" value="SMC_ScpB"/>
    <property type="match status" value="1"/>
</dbReference>
<comment type="subunit">
    <text evidence="1">Homodimer. Homodimerization may be required to stabilize the binding of ScpA to the Smc head domains. Component of a cohesin-like complex composed of ScpA, ScpB and the Smc homodimer, in which ScpA and ScpB bind to the head domain of Smc. The presence of the three proteins is required for the association of the complex with DNA.</text>
</comment>
<keyword evidence="1" id="KW-0131">Cell cycle</keyword>
<dbReference type="GeneID" id="49610223"/>
<accession>A0A0B2XBG2</accession>
<dbReference type="PANTHER" id="PTHR34298:SF2">
    <property type="entry name" value="SEGREGATION AND CONDENSATION PROTEIN B"/>
    <property type="match status" value="1"/>
</dbReference>
<sequence>MNHLAEIESLLYVAGDEGIALAQIAQLIHLDEPAVRQLLEKLANRYRGNTESGLNLIQAEDIYKLVTKKEYATLLKTYFDGPVSTSISQAALEVLAIIVYRQPITRIEVDEVRGVQSSGAIQTLLARQLISEKGRKDAPGRPILYGTSTYFLDYFGLESLDELPPLEQLALDADVDGSEGGTADLYYRQFEQTLNETDTTSEETSKGEQ</sequence>
<evidence type="ECO:0000313" key="2">
    <source>
        <dbReference type="EMBL" id="WDC92219.1"/>
    </source>
</evidence>
<dbReference type="PANTHER" id="PTHR34298">
    <property type="entry name" value="SEGREGATION AND CONDENSATION PROTEIN B"/>
    <property type="match status" value="1"/>
</dbReference>
<dbReference type="InterPro" id="IPR036388">
    <property type="entry name" value="WH-like_DNA-bd_sf"/>
</dbReference>
<dbReference type="InterPro" id="IPR036390">
    <property type="entry name" value="WH_DNA-bd_sf"/>
</dbReference>
<dbReference type="OrthoDB" id="9806226at2"/>
<reference evidence="2" key="1">
    <citation type="submission" date="2023-02" db="EMBL/GenBank/DDBJ databases">
        <title>Complete genome sequence of Lactobacillus curvatus CACC879 isolated from Pig feces.</title>
        <authorList>
            <person name="Park S."/>
            <person name="Park M.A."/>
            <person name="Kim D.-H."/>
            <person name="Kim Y."/>
        </authorList>
    </citation>
    <scope>NUCLEOTIDE SEQUENCE</scope>
    <source>
        <strain evidence="2">CACC879</strain>
    </source>
</reference>
<dbReference type="GO" id="GO:0005737">
    <property type="term" value="C:cytoplasm"/>
    <property type="evidence" value="ECO:0007669"/>
    <property type="project" value="UniProtKB-SubCell"/>
</dbReference>
<proteinExistence type="inferred from homology"/>
<dbReference type="InterPro" id="IPR005234">
    <property type="entry name" value="ScpB_csome_segregation"/>
</dbReference>
<keyword evidence="1" id="KW-0963">Cytoplasm</keyword>
<evidence type="ECO:0000256" key="1">
    <source>
        <dbReference type="HAMAP-Rule" id="MF_01804"/>
    </source>
</evidence>
<dbReference type="RefSeq" id="WP_004270387.1">
    <property type="nucleotide sequence ID" value="NZ_BJOQ01000018.1"/>
</dbReference>
<keyword evidence="1" id="KW-0159">Chromosome partition</keyword>
<dbReference type="GO" id="GO:0051301">
    <property type="term" value="P:cell division"/>
    <property type="evidence" value="ECO:0007669"/>
    <property type="project" value="UniProtKB-KW"/>
</dbReference>
<name>A0A0B2XBG2_LATCU</name>
<comment type="subcellular location">
    <subcellularLocation>
        <location evidence="1">Cytoplasm</location>
    </subcellularLocation>
    <text evidence="1">Associated with two foci at the outer edges of the nucleoid region in young cells, and at four foci within both cell halves in older cells.</text>
</comment>
<organism evidence="2 3">
    <name type="scientific">Latilactobacillus curvatus</name>
    <name type="common">Lactobacillus curvatus</name>
    <dbReference type="NCBI Taxonomy" id="28038"/>
    <lineage>
        <taxon>Bacteria</taxon>
        <taxon>Bacillati</taxon>
        <taxon>Bacillota</taxon>
        <taxon>Bacilli</taxon>
        <taxon>Lactobacillales</taxon>
        <taxon>Lactobacillaceae</taxon>
        <taxon>Latilactobacillus</taxon>
    </lineage>
</organism>
<dbReference type="NCBIfam" id="TIGR00281">
    <property type="entry name" value="SMC-Scp complex subunit ScpB"/>
    <property type="match status" value="1"/>
</dbReference>
<comment type="function">
    <text evidence="1">Participates in chromosomal partition during cell division. May act via the formation of a condensin-like complex containing Smc and ScpA that pull DNA away from mid-cell into both cell halves.</text>
</comment>
<dbReference type="KEGG" id="lcv:FBA2_04530"/>
<protein>
    <recommendedName>
        <fullName evidence="1">Segregation and condensation protein B</fullName>
    </recommendedName>
</protein>
<dbReference type="GO" id="GO:0051304">
    <property type="term" value="P:chromosome separation"/>
    <property type="evidence" value="ECO:0007669"/>
    <property type="project" value="InterPro"/>
</dbReference>
<dbReference type="GO" id="GO:0006260">
    <property type="term" value="P:DNA replication"/>
    <property type="evidence" value="ECO:0007669"/>
    <property type="project" value="UniProtKB-UniRule"/>
</dbReference>
<keyword evidence="1" id="KW-0132">Cell division</keyword>
<dbReference type="SUPFAM" id="SSF46785">
    <property type="entry name" value="Winged helix' DNA-binding domain"/>
    <property type="match status" value="2"/>
</dbReference>
<comment type="similarity">
    <text evidence="1">Belongs to the ScpB family.</text>
</comment>
<evidence type="ECO:0000313" key="3">
    <source>
        <dbReference type="Proteomes" id="UP001215533"/>
    </source>
</evidence>
<dbReference type="AlphaFoldDB" id="A0A0B2XBG2"/>
<dbReference type="EMBL" id="CP117683">
    <property type="protein sequence ID" value="WDC92219.1"/>
    <property type="molecule type" value="Genomic_DNA"/>
</dbReference>